<gene>
    <name evidence="2" type="ORF">V8G54_027638</name>
</gene>
<keyword evidence="1" id="KW-0812">Transmembrane</keyword>
<dbReference type="AlphaFoldDB" id="A0AAQ3RN92"/>
<evidence type="ECO:0000313" key="3">
    <source>
        <dbReference type="Proteomes" id="UP001374535"/>
    </source>
</evidence>
<sequence>MSNINNSCWHHSSVIAPSMLFLDAAKNVSLSFLMVLNSDPLIWLFSIINICNEKHLLRMYSGTLPEKLLLPSINCIKFDISPIEAGIGPSNLLCEASKTSKRGKKNPTLLGSSPCNLLFLMDNFVI</sequence>
<dbReference type="EMBL" id="CP144693">
    <property type="protein sequence ID" value="WVZ01569.1"/>
    <property type="molecule type" value="Genomic_DNA"/>
</dbReference>
<accession>A0AAQ3RN92</accession>
<feature type="transmembrane region" description="Helical" evidence="1">
    <location>
        <begin position="28"/>
        <end position="51"/>
    </location>
</feature>
<reference evidence="2 3" key="1">
    <citation type="journal article" date="2023" name="Life. Sci Alliance">
        <title>Evolutionary insights into 3D genome organization and epigenetic landscape of Vigna mungo.</title>
        <authorList>
            <person name="Junaid A."/>
            <person name="Singh B."/>
            <person name="Bhatia S."/>
        </authorList>
    </citation>
    <scope>NUCLEOTIDE SEQUENCE [LARGE SCALE GENOMIC DNA]</scope>
    <source>
        <strain evidence="2">Urdbean</strain>
    </source>
</reference>
<name>A0AAQ3RN92_VIGMU</name>
<proteinExistence type="predicted"/>
<organism evidence="2 3">
    <name type="scientific">Vigna mungo</name>
    <name type="common">Black gram</name>
    <name type="synonym">Phaseolus mungo</name>
    <dbReference type="NCBI Taxonomy" id="3915"/>
    <lineage>
        <taxon>Eukaryota</taxon>
        <taxon>Viridiplantae</taxon>
        <taxon>Streptophyta</taxon>
        <taxon>Embryophyta</taxon>
        <taxon>Tracheophyta</taxon>
        <taxon>Spermatophyta</taxon>
        <taxon>Magnoliopsida</taxon>
        <taxon>eudicotyledons</taxon>
        <taxon>Gunneridae</taxon>
        <taxon>Pentapetalae</taxon>
        <taxon>rosids</taxon>
        <taxon>fabids</taxon>
        <taxon>Fabales</taxon>
        <taxon>Fabaceae</taxon>
        <taxon>Papilionoideae</taxon>
        <taxon>50 kb inversion clade</taxon>
        <taxon>NPAAA clade</taxon>
        <taxon>indigoferoid/millettioid clade</taxon>
        <taxon>Phaseoleae</taxon>
        <taxon>Vigna</taxon>
    </lineage>
</organism>
<evidence type="ECO:0000313" key="2">
    <source>
        <dbReference type="EMBL" id="WVZ01569.1"/>
    </source>
</evidence>
<evidence type="ECO:0000256" key="1">
    <source>
        <dbReference type="SAM" id="Phobius"/>
    </source>
</evidence>
<keyword evidence="1" id="KW-0472">Membrane</keyword>
<protein>
    <submittedName>
        <fullName evidence="2">Uncharacterized protein</fullName>
    </submittedName>
</protein>
<dbReference type="Proteomes" id="UP001374535">
    <property type="component" value="Chromosome 8"/>
</dbReference>
<keyword evidence="1" id="KW-1133">Transmembrane helix</keyword>
<keyword evidence="3" id="KW-1185">Reference proteome</keyword>